<dbReference type="InterPro" id="IPR015919">
    <property type="entry name" value="Cadherin-like_sf"/>
</dbReference>
<feature type="domain" description="EGF-like" evidence="19">
    <location>
        <begin position="1973"/>
        <end position="2012"/>
    </location>
</feature>
<evidence type="ECO:0000256" key="12">
    <source>
        <dbReference type="PROSITE-ProRule" id="PRU00043"/>
    </source>
</evidence>
<dbReference type="PROSITE" id="PS00232">
    <property type="entry name" value="CADHERIN_1"/>
    <property type="match status" value="3"/>
</dbReference>
<evidence type="ECO:0000256" key="3">
    <source>
        <dbReference type="ARBA" id="ARBA00022692"/>
    </source>
</evidence>
<evidence type="ECO:0000256" key="8">
    <source>
        <dbReference type="ARBA" id="ARBA00022989"/>
    </source>
</evidence>
<evidence type="ECO:0000256" key="1">
    <source>
        <dbReference type="ARBA" id="ARBA00004167"/>
    </source>
</evidence>
<feature type="disulfide bond" evidence="13">
    <location>
        <begin position="2242"/>
        <end position="2251"/>
    </location>
</feature>
<proteinExistence type="predicted"/>
<dbReference type="OrthoDB" id="6252479at2759"/>
<keyword evidence="4" id="KW-0732">Signal</keyword>
<keyword evidence="9 17" id="KW-0472">Membrane</keyword>
<dbReference type="SMART" id="SM00179">
    <property type="entry name" value="EGF_CA"/>
    <property type="match status" value="4"/>
</dbReference>
<dbReference type="FunFam" id="2.60.40.60:FF:000058">
    <property type="entry name" value="FAT atypical cadherin 3"/>
    <property type="match status" value="2"/>
</dbReference>
<dbReference type="SMART" id="SM00112">
    <property type="entry name" value="CA"/>
    <property type="match status" value="14"/>
</dbReference>
<feature type="domain" description="Cadherin" evidence="20">
    <location>
        <begin position="650"/>
        <end position="756"/>
    </location>
</feature>
<dbReference type="GO" id="GO:0007156">
    <property type="term" value="P:homophilic cell adhesion via plasma membrane adhesion molecules"/>
    <property type="evidence" value="ECO:0007669"/>
    <property type="project" value="InterPro"/>
</dbReference>
<keyword evidence="5" id="KW-0677">Repeat</keyword>
<dbReference type="PANTHER" id="PTHR24026:SF133">
    <property type="entry name" value="CADHERIN-RELATED FAMILY MEMBER 2"/>
    <property type="match status" value="1"/>
</dbReference>
<dbReference type="Pfam" id="PF02210">
    <property type="entry name" value="Laminin_G_2"/>
    <property type="match status" value="2"/>
</dbReference>
<evidence type="ECO:0000256" key="5">
    <source>
        <dbReference type="ARBA" id="ARBA00022737"/>
    </source>
</evidence>
<feature type="domain" description="Cadherin" evidence="20">
    <location>
        <begin position="759"/>
        <end position="857"/>
    </location>
</feature>
<evidence type="ECO:0000259" key="20">
    <source>
        <dbReference type="PROSITE" id="PS50268"/>
    </source>
</evidence>
<dbReference type="FunFam" id="2.60.40.60:FF:000020">
    <property type="entry name" value="Dachsous cadherin-related 1b"/>
    <property type="match status" value="1"/>
</dbReference>
<feature type="domain" description="Cadherin" evidence="20">
    <location>
        <begin position="1495"/>
        <end position="1598"/>
    </location>
</feature>
<keyword evidence="11" id="KW-0325">Glycoprotein</keyword>
<dbReference type="InterPro" id="IPR013032">
    <property type="entry name" value="EGF-like_CS"/>
</dbReference>
<dbReference type="GO" id="GO:0005509">
    <property type="term" value="F:calcium ion binding"/>
    <property type="evidence" value="ECO:0007669"/>
    <property type="project" value="UniProtKB-UniRule"/>
</dbReference>
<dbReference type="Pfam" id="PF12661">
    <property type="entry name" value="hEGF"/>
    <property type="match status" value="1"/>
</dbReference>
<evidence type="ECO:0000256" key="13">
    <source>
        <dbReference type="PROSITE-ProRule" id="PRU00076"/>
    </source>
</evidence>
<dbReference type="PROSITE" id="PS50026">
    <property type="entry name" value="EGF_3"/>
    <property type="match status" value="3"/>
</dbReference>
<comment type="caution">
    <text evidence="13">Lacks conserved residue(s) required for the propagation of feature annotation.</text>
</comment>
<dbReference type="Pfam" id="PF24811">
    <property type="entry name" value="Ig_Shg"/>
    <property type="match status" value="1"/>
</dbReference>
<feature type="domain" description="Cadherin" evidence="20">
    <location>
        <begin position="1391"/>
        <end position="1494"/>
    </location>
</feature>
<dbReference type="Gene3D" id="2.10.25.10">
    <property type="entry name" value="Laminin"/>
    <property type="match status" value="3"/>
</dbReference>
<feature type="disulfide bond" evidence="13">
    <location>
        <begin position="2002"/>
        <end position="2011"/>
    </location>
</feature>
<dbReference type="InterPro" id="IPR027397">
    <property type="entry name" value="Catenin-bd_sf"/>
</dbReference>
<feature type="domain" description="Cadherin" evidence="20">
    <location>
        <begin position="971"/>
        <end position="1081"/>
    </location>
</feature>
<dbReference type="Gene3D" id="4.10.900.10">
    <property type="entry name" value="TCF3-CBD (Catenin binding domain)"/>
    <property type="match status" value="1"/>
</dbReference>
<keyword evidence="6 12" id="KW-0106">Calcium</keyword>
<evidence type="ECO:0000256" key="2">
    <source>
        <dbReference type="ARBA" id="ARBA00022536"/>
    </source>
</evidence>
<evidence type="ECO:0000256" key="6">
    <source>
        <dbReference type="ARBA" id="ARBA00022837"/>
    </source>
</evidence>
<dbReference type="InterPro" id="IPR002126">
    <property type="entry name" value="Cadherin-like_dom"/>
</dbReference>
<feature type="domain" description="Cadherin" evidence="20">
    <location>
        <begin position="1082"/>
        <end position="1181"/>
    </location>
</feature>
<dbReference type="InterPro" id="IPR013320">
    <property type="entry name" value="ConA-like_dom_sf"/>
</dbReference>
<keyword evidence="2 13" id="KW-0245">EGF-like domain</keyword>
<dbReference type="InterPro" id="IPR056370">
    <property type="entry name" value="Shg-like_Ig-like"/>
</dbReference>
<dbReference type="Pfam" id="PF00008">
    <property type="entry name" value="EGF"/>
    <property type="match status" value="1"/>
</dbReference>
<name>A0A9Q1HDR0_HOLLE</name>
<dbReference type="InterPro" id="IPR000233">
    <property type="entry name" value="Cadherin_Y-type_LIR"/>
</dbReference>
<protein>
    <submittedName>
        <fullName evidence="21">Neural-cadherin</fullName>
    </submittedName>
</protein>
<feature type="domain" description="EGF-like" evidence="19">
    <location>
        <begin position="2222"/>
        <end position="2252"/>
    </location>
</feature>
<dbReference type="PROSITE" id="PS00022">
    <property type="entry name" value="EGF_1"/>
    <property type="match status" value="3"/>
</dbReference>
<comment type="subcellular location">
    <subcellularLocation>
        <location evidence="14">Cell membrane</location>
        <topology evidence="14">Single-pass type I membrane protein</topology>
    </subcellularLocation>
    <subcellularLocation>
        <location evidence="1">Membrane</location>
        <topology evidence="1">Single-pass membrane protein</topology>
    </subcellularLocation>
</comment>
<dbReference type="PROSITE" id="PS50268">
    <property type="entry name" value="CADHERIN_2"/>
    <property type="match status" value="15"/>
</dbReference>
<dbReference type="SMART" id="SM00282">
    <property type="entry name" value="LamG"/>
    <property type="match status" value="2"/>
</dbReference>
<organism evidence="21 22">
    <name type="scientific">Holothuria leucospilota</name>
    <name type="common">Black long sea cucumber</name>
    <name type="synonym">Mertensiothuria leucospilota</name>
    <dbReference type="NCBI Taxonomy" id="206669"/>
    <lineage>
        <taxon>Eukaryota</taxon>
        <taxon>Metazoa</taxon>
        <taxon>Echinodermata</taxon>
        <taxon>Eleutherozoa</taxon>
        <taxon>Echinozoa</taxon>
        <taxon>Holothuroidea</taxon>
        <taxon>Aspidochirotacea</taxon>
        <taxon>Aspidochirotida</taxon>
        <taxon>Holothuriidae</taxon>
        <taxon>Holothuria</taxon>
    </lineage>
</organism>
<keyword evidence="22" id="KW-1185">Reference proteome</keyword>
<dbReference type="FunFam" id="2.60.40.60:FF:000024">
    <property type="entry name" value="FAT atypical cadherin 3"/>
    <property type="match status" value="1"/>
</dbReference>
<dbReference type="CDD" id="cd11304">
    <property type="entry name" value="Cadherin_repeat"/>
    <property type="match status" value="15"/>
</dbReference>
<feature type="domain" description="Laminin G" evidence="18">
    <location>
        <begin position="2256"/>
        <end position="2436"/>
    </location>
</feature>
<dbReference type="EMBL" id="JAIZAY010000005">
    <property type="protein sequence ID" value="KAJ8042434.1"/>
    <property type="molecule type" value="Genomic_DNA"/>
</dbReference>
<dbReference type="FunFam" id="2.10.25.10:FF:000255">
    <property type="entry name" value="Sushi, nidogen and EGF-like domains 1"/>
    <property type="match status" value="1"/>
</dbReference>
<evidence type="ECO:0000256" key="9">
    <source>
        <dbReference type="ARBA" id="ARBA00023136"/>
    </source>
</evidence>
<dbReference type="Pfam" id="PF00028">
    <property type="entry name" value="Cadherin"/>
    <property type="match status" value="9"/>
</dbReference>
<feature type="compositionally biased region" description="Low complexity" evidence="16">
    <location>
        <begin position="2665"/>
        <end position="2684"/>
    </location>
</feature>
<feature type="region of interest" description="Disordered" evidence="16">
    <location>
        <begin position="2644"/>
        <end position="2687"/>
    </location>
</feature>
<evidence type="ECO:0000256" key="14">
    <source>
        <dbReference type="RuleBase" id="RU003318"/>
    </source>
</evidence>
<keyword evidence="10 13" id="KW-1015">Disulfide bond</keyword>
<feature type="transmembrane region" description="Helical" evidence="17">
    <location>
        <begin position="2523"/>
        <end position="2550"/>
    </location>
</feature>
<dbReference type="PRINTS" id="PR00205">
    <property type="entry name" value="CADHERIN"/>
</dbReference>
<dbReference type="Gene3D" id="2.60.40.60">
    <property type="entry name" value="Cadherins"/>
    <property type="match status" value="15"/>
</dbReference>
<dbReference type="CDD" id="cd00110">
    <property type="entry name" value="LamG"/>
    <property type="match status" value="2"/>
</dbReference>
<feature type="domain" description="Cadherin" evidence="20">
    <location>
        <begin position="138"/>
        <end position="236"/>
    </location>
</feature>
<evidence type="ECO:0000256" key="4">
    <source>
        <dbReference type="ARBA" id="ARBA00022729"/>
    </source>
</evidence>
<feature type="domain" description="EGF-like" evidence="19">
    <location>
        <begin position="2476"/>
        <end position="2512"/>
    </location>
</feature>
<feature type="domain" description="Cadherin" evidence="20">
    <location>
        <begin position="340"/>
        <end position="441"/>
    </location>
</feature>
<evidence type="ECO:0000256" key="16">
    <source>
        <dbReference type="SAM" id="MobiDB-lite"/>
    </source>
</evidence>
<feature type="domain" description="Cadherin" evidence="20">
    <location>
        <begin position="864"/>
        <end position="970"/>
    </location>
</feature>
<feature type="disulfide bond" evidence="13">
    <location>
        <begin position="2502"/>
        <end position="2511"/>
    </location>
</feature>
<dbReference type="PROSITE" id="PS50025">
    <property type="entry name" value="LAM_G_DOMAIN"/>
    <property type="match status" value="2"/>
</dbReference>
<keyword evidence="3 14" id="KW-0812">Transmembrane</keyword>
<dbReference type="SUPFAM" id="SSF57196">
    <property type="entry name" value="EGF/Laminin"/>
    <property type="match status" value="1"/>
</dbReference>
<evidence type="ECO:0000256" key="10">
    <source>
        <dbReference type="ARBA" id="ARBA00023157"/>
    </source>
</evidence>
<evidence type="ECO:0000256" key="7">
    <source>
        <dbReference type="ARBA" id="ARBA00022889"/>
    </source>
</evidence>
<feature type="domain" description="Laminin G" evidence="18">
    <location>
        <begin position="2012"/>
        <end position="2209"/>
    </location>
</feature>
<dbReference type="InterPro" id="IPR020894">
    <property type="entry name" value="Cadherin_CS"/>
</dbReference>
<dbReference type="Gene3D" id="2.60.120.200">
    <property type="match status" value="2"/>
</dbReference>
<comment type="function">
    <text evidence="15">Cadherins are calcium-dependent cell adhesion proteins.</text>
</comment>
<gene>
    <name evidence="21" type="ORF">HOLleu_13491</name>
</gene>
<dbReference type="InterPro" id="IPR001791">
    <property type="entry name" value="Laminin_G"/>
</dbReference>
<evidence type="ECO:0000259" key="19">
    <source>
        <dbReference type="PROSITE" id="PS50026"/>
    </source>
</evidence>
<dbReference type="GO" id="GO:0005886">
    <property type="term" value="C:plasma membrane"/>
    <property type="evidence" value="ECO:0007669"/>
    <property type="project" value="UniProtKB-SubCell"/>
</dbReference>
<dbReference type="InterPro" id="IPR001881">
    <property type="entry name" value="EGF-like_Ca-bd_dom"/>
</dbReference>
<feature type="domain" description="Cadherin" evidence="20">
    <location>
        <begin position="457"/>
        <end position="543"/>
    </location>
</feature>
<evidence type="ECO:0000313" key="22">
    <source>
        <dbReference type="Proteomes" id="UP001152320"/>
    </source>
</evidence>
<feature type="domain" description="Cadherin" evidence="20">
    <location>
        <begin position="1182"/>
        <end position="1284"/>
    </location>
</feature>
<dbReference type="PROSITE" id="PS01186">
    <property type="entry name" value="EGF_2"/>
    <property type="match status" value="4"/>
</dbReference>
<dbReference type="SUPFAM" id="SSF49899">
    <property type="entry name" value="Concanavalin A-like lectins/glucanases"/>
    <property type="match status" value="2"/>
</dbReference>
<dbReference type="Proteomes" id="UP001152320">
    <property type="component" value="Chromosome 5"/>
</dbReference>
<reference evidence="21" key="1">
    <citation type="submission" date="2021-10" db="EMBL/GenBank/DDBJ databases">
        <title>Tropical sea cucumber genome reveals ecological adaptation and Cuvierian tubules defense mechanism.</title>
        <authorList>
            <person name="Chen T."/>
        </authorList>
    </citation>
    <scope>NUCLEOTIDE SEQUENCE</scope>
    <source>
        <strain evidence="21">Nanhai2018</strain>
        <tissue evidence="21">Muscle</tissue>
    </source>
</reference>
<dbReference type="PANTHER" id="PTHR24026">
    <property type="entry name" value="FAT ATYPICAL CADHERIN-RELATED"/>
    <property type="match status" value="1"/>
</dbReference>
<dbReference type="CDD" id="cd00054">
    <property type="entry name" value="EGF_CA"/>
    <property type="match status" value="3"/>
</dbReference>
<evidence type="ECO:0000256" key="11">
    <source>
        <dbReference type="ARBA" id="ARBA00023180"/>
    </source>
</evidence>
<sequence length="2723" mass="296638">MQFYLKTTFDGQCRTKLFFACFMVLLASGNCCFISSKAKVGQSICSFVIRGYRLEIVSPTEQFELKNGELILKDNLEGKERTFSLTLAAENDQCHWRTDVTLHIVPPDLVKDKQRYTLWPECIPSHQHNRGRYRRAVSFEERKITVAESTPIGNIVHTLTVEEPVTGEYKFSIQDELLSKFSVNSDTGELTLKEKLNWEENPVENVVVIVQNESNLDDVIEITVVINVLAWTMPAYPYLAVVPTDAPNEACIYKLSASVGEDSSEINYFLRAALGNATDRFKVDATSGCVLTIVSPDTSYTLNEEYLLSVYARDMLSAGDSAILTAEVTVFGQVHDPQFTREVYEANVLEGEAPQTVLTVEALSFNIKLAVRYDIEIPEGVPYHTIDRVSGVITLESPLDRESMDAYYLTVFATENIGNGRTTSARVNVFVTDVNDCVPDFGQSLLYLVDIREDISSLIYPFEATDCDEGENAEITYSLSGSDASSFIIENGTLYASDRLDFDQRDPWYQFVVQATDGGSPALSSSMTVFLEVVEVNDEVPIFNPESYIYYVDEDIELNFNLGAVYASDQDNFAGEAITFGENCAGSIPFSVGPTSGVISKTTSSDLTEASYVCNISATDTLYQGRQNVGYGEISIIVNDINDNVPVFPDCATYNANVSEVVLDDTVFFQVSATDDDRGPNGEVSYSLTQTDTPFAINSQTGEIYVLYSRRMDRESIPFYDITVVASDKSPTRPKLDGFCDFTVTVDDVNDERPIFRLSADEYSTLVPKDTPMGTTVVKVEAEDPDVDTMQEIVYSLVEESQFFQIIPVTGEIVTKDLSEAGDAVVDLMVTASDGKLETTITVQMEIGDSPVPAPTLGTYDVQTIQENVTIATSVLRVEADTSHLTVKQVVFSLATGARPQSNSLDSFTLQNSDNFTHADILVGPGGLDYETVSQVTLTVSVVGQVQYSLRSETPIVFNIEDVNDNPPKFQQSSYDASVAENAEVGREVLQVSATDADSTPLFKQSTYSISSQSPYFEIDAVTGIITTKMIFDREESNELYTINVVAENVVPLADGVAGINRDVATVSVYILDLNDNKPFFALSSYDAFILETANVGSEVTTVTASDNDTDSTLQYFISAGNDKGTFRVDPDQGMVFLARPLDYESQSLFLLEYKVTDGRNEETVSLEITVGDVNDEAPEFEESEYTTTVAEGNTSPVNPIITVSATDKDGTQPIEYSLQGDGANNVFVINPATGEINLNQVLDREDVAVWYLVAEATDPEIPLSSYAGITVTVSDINDNGPYFPLLEYVGYVAEGSTGGTSVMTVIAQDDDEQGGITYNTEQSGSSNDGYNYFEINQEGLVTVQTGAPIIDREATSVYYLAVSASDGENSAMVNTTIYVTDINDEQPEISPGPYTATVPEDTPVGETVLAIPVTDPDIDFRDQVQFSIQGGNLYFDIYSDEYTLQGLIYVAQALNFESNPGPFSLSISVSDGIYTDTTTATITVTDVEEPPKFTLSVQSVSISENAALNDLVASVSATDDEGDGYSFSIDPTTDPDNTFVLRSTGGDSADIRLNKALDRESVAEYNLIIVATADDGLESSASIQVIVEDVNDEEPYFSEDYSGTVDPEGPSGQWIAVVSATDDDENVDGVLFEYSLASSGNIDSYFNIFQNNDNNTATIRYSGQPINTDSDTEFVVVVSITDNGIPPNTGSGTVLVQVYVNNFQHEPATKEITVYSLEGNIPTTPIGTVPCIDEDPVNDKSYEAVGTLPRFFLINEYSGELTILEGTPSAVYDMEFTVSDDGTFDPVISAVTVTVVDISREAVDNSGSVRFNNILPSNFISDPVADGTLPYIEQLSVTLSELLGSAIDDIAVFSVLTSPDGSGTNVRYSVTSASTRRKRSGRRLLAASSEFYSPEYLDAIVLQNLDAVENDLGLTISMVSIDACIPNPCTSECTSVLTIDTSPVTINADYVSMVSINSYESSECSCIVRSSPIGGCLSTTCRNGGSCKSLVSGDVGYQCSCSNGFEGPECQRLSRTFTNGFAWFEGLRQCEETHTSIEFLTQSPSGTLLYSGPLTSSDESQDFILVELNQGKPRVTLNLGSGNNVISLNSSPNLSDNEWHKLDIFRTATSIEVVVDACGSVQVTEDHSESISDESSCKITAALTPSDGLFTSNRPLQLGGVDPSSSWSYPSAVPSTNAFSGCIRNLIQDGKLYDMAVTYNSVGSEPGCALTDENCVTSDGTEALCVGGTCVASVDTAECVCNPGWTGERCNQVVPEEYDFAEASYVTYGLVQNLPIDPRISDYFVMVRTREPTGLIWTIANENTYEHITLELQNGLLQASWHLGDGTVTDSLPYYPLSNGEWHSISFKRVDNIVTIKVDGGGSSRELTNQESQFKELVVDRDSLKIGAMVVREVQYSENFLGCIQDPRLNNKYLGIMTDTTYATPSPSDGVSAGCLSESCVDEPCNATFECVDIWREYECRCSDGFIIDSGICVPAITCVDEPCLNGGTCIPLPDGFECECLNGFTGIYCEIESEPVVNPELVLSTGAIVAICLCLLLLLILLLLLLVFKRKVDHRDYNKHLPEDDIWEETGNHDEEGEEADNDGFDISILTATSARRSPREEVERIRPVDEPEVVAETLTPAQTAITFGPNVWDYLTDRKATEDANSDANPKDEALEFNYEGDGSSAGSLSSLNSSSTNQSDQDWEYLRDLGAPFRRLADIYGHDDEQEPSVRLSFSSADA</sequence>
<comment type="caution">
    <text evidence="21">The sequence shown here is derived from an EMBL/GenBank/DDBJ whole genome shotgun (WGS) entry which is preliminary data.</text>
</comment>
<feature type="domain" description="Cadherin" evidence="20">
    <location>
        <begin position="1598"/>
        <end position="1710"/>
    </location>
</feature>
<evidence type="ECO:0000256" key="15">
    <source>
        <dbReference type="RuleBase" id="RU004357"/>
    </source>
</evidence>
<feature type="domain" description="Cadherin" evidence="20">
    <location>
        <begin position="544"/>
        <end position="648"/>
    </location>
</feature>
<feature type="domain" description="Cadherin" evidence="20">
    <location>
        <begin position="1285"/>
        <end position="1390"/>
    </location>
</feature>
<evidence type="ECO:0000313" key="21">
    <source>
        <dbReference type="EMBL" id="KAJ8042434.1"/>
    </source>
</evidence>
<dbReference type="SMART" id="SM00181">
    <property type="entry name" value="EGF"/>
    <property type="match status" value="4"/>
</dbReference>
<accession>A0A9Q1HDR0</accession>
<dbReference type="Pfam" id="PF01049">
    <property type="entry name" value="CADH_Y-type_LIR"/>
    <property type="match status" value="1"/>
</dbReference>
<dbReference type="InterPro" id="IPR000742">
    <property type="entry name" value="EGF"/>
</dbReference>
<feature type="domain" description="Cadherin" evidence="20">
    <location>
        <begin position="234"/>
        <end position="339"/>
    </location>
</feature>
<evidence type="ECO:0000259" key="18">
    <source>
        <dbReference type="PROSITE" id="PS50025"/>
    </source>
</evidence>
<dbReference type="SUPFAM" id="SSF49313">
    <property type="entry name" value="Cadherin-like"/>
    <property type="match status" value="16"/>
</dbReference>
<keyword evidence="7 14" id="KW-0130">Cell adhesion</keyword>
<feature type="region of interest" description="Disordered" evidence="16">
    <location>
        <begin position="2703"/>
        <end position="2723"/>
    </location>
</feature>
<keyword evidence="8 17" id="KW-1133">Transmembrane helix</keyword>
<evidence type="ECO:0000256" key="17">
    <source>
        <dbReference type="SAM" id="Phobius"/>
    </source>
</evidence>